<sequence>MSSTGPGHTFGPDCMLHSTSNTFTRRASQASPDPPKLSAQFFYCSALPIDDPLSAVPPPSPANKSTRVPPRPFSVHDNIALETAWLKLQRPEQATKEGSQPKGSNKANKELERIAKIIQETQNEKRAEEGKKAKRKPGEETKTLPKQAAEGNTPIENQILSPEIRSVIPSPIPEPCDLDVTLSDDPRHIPFDTDMPLTPPELANEEDAISKRRSRSPFRRKEKVEKAKDQDLVSSRSSRRLSEAGQKAHEATISSSPSGPDTTGTPFLRVPDRKEKSRSRSRASKSREEQSSVGQADGADAGDSHKPKQPSPLRPMFQRLSSNYSDDAAGSKGHSLFRKQKKPQEVPEVRIPVGISRLHVVEMPSLKMGPIYWDPVHDVSSVVRGTWFYKDTMWPVESDLANQIEEGYEYMKPWTPTYVDELNSCMEIGAEAELKVCHKIWPPEEQPADQSRPDTARSKQSLLNTPADNLSPDEQDRHQAIVAAGLSENKAAGVLNGFEATSRLFAKSSIIYANGRDAQILKPSLLPSVAKGRKPLGPIRKGRTVGIPVVRGFDTQAWENLYPPTKKAAAAKVASETARTMQAATAGSQGMQKSCPACLSADERLKPTDLVLVIHGIGQKLSERVESFHFTHAINAFRRQVNVELASESVKPWLRQELGTVMVLPINWRSTVKLEDGSIVEPDSNADDKDPNKVHYGLRDITPDTIPAVRGLISDVMLDIPYYLSHHKPKMIEAVIREANRVYRLWCINNAGFHEHGRVHLLAHSLGSVMAIDILSNQPTKLPKSLDFRTTTARTDMFEFDTKSVFFCGSPAGFFLLLNRALLLPRKGREKIDMEGEDMSPGVAGQVGTYGCLAADNVYNIMHYNDPIAYSVNACVDADYAASLQVALVPSATDSWGQYIGSLFRTKTIAPARPMTGLDSLPKRPGPARLPTTVELETHNFTKEEIAEKRMHLLNDNGQIDYTLQSNGGLEWQYLNMLSAHSSYWIRQDFVRFLVVEIGRSPGKSGVVGSIKAAKKPFGRK</sequence>
<feature type="compositionally biased region" description="Low complexity" evidence="1">
    <location>
        <begin position="252"/>
        <end position="266"/>
    </location>
</feature>
<feature type="domain" description="DDHD" evidence="2">
    <location>
        <begin position="798"/>
        <end position="1000"/>
    </location>
</feature>
<accession>A0AA39V1M7</accession>
<gene>
    <name evidence="3" type="ORF">JMJ35_005405</name>
</gene>
<name>A0AA39V1M7_9LECA</name>
<feature type="compositionally biased region" description="Polar residues" evidence="1">
    <location>
        <begin position="17"/>
        <end position="31"/>
    </location>
</feature>
<proteinExistence type="predicted"/>
<dbReference type="InterPro" id="IPR058055">
    <property type="entry name" value="PA-PLA1"/>
</dbReference>
<dbReference type="GO" id="GO:0005737">
    <property type="term" value="C:cytoplasm"/>
    <property type="evidence" value="ECO:0007669"/>
    <property type="project" value="TreeGrafter"/>
</dbReference>
<evidence type="ECO:0000256" key="1">
    <source>
        <dbReference type="SAM" id="MobiDB-lite"/>
    </source>
</evidence>
<dbReference type="PANTHER" id="PTHR23509">
    <property type="entry name" value="PA-PL1 PHOSPHOLIPASE FAMILY"/>
    <property type="match status" value="1"/>
</dbReference>
<feature type="compositionally biased region" description="Basic and acidic residues" evidence="1">
    <location>
        <begin position="122"/>
        <end position="143"/>
    </location>
</feature>
<dbReference type="Proteomes" id="UP001166286">
    <property type="component" value="Unassembled WGS sequence"/>
</dbReference>
<dbReference type="PANTHER" id="PTHR23509:SF6">
    <property type="entry name" value="PHOSPHOLIPASE C1020.13C-RELATED"/>
    <property type="match status" value="1"/>
</dbReference>
<feature type="compositionally biased region" description="Basic and acidic residues" evidence="1">
    <location>
        <begin position="222"/>
        <end position="231"/>
    </location>
</feature>
<feature type="compositionally biased region" description="Basic and acidic residues" evidence="1">
    <location>
        <begin position="240"/>
        <end position="250"/>
    </location>
</feature>
<evidence type="ECO:0000259" key="2">
    <source>
        <dbReference type="PROSITE" id="PS51043"/>
    </source>
</evidence>
<dbReference type="EMBL" id="JAFEKC020000011">
    <property type="protein sequence ID" value="KAK0512277.1"/>
    <property type="molecule type" value="Genomic_DNA"/>
</dbReference>
<keyword evidence="4" id="KW-1185">Reference proteome</keyword>
<feature type="region of interest" description="Disordered" evidence="1">
    <location>
        <begin position="444"/>
        <end position="474"/>
    </location>
</feature>
<dbReference type="AlphaFoldDB" id="A0AA39V1M7"/>
<feature type="compositionally biased region" description="Polar residues" evidence="1">
    <location>
        <begin position="458"/>
        <end position="468"/>
    </location>
</feature>
<evidence type="ECO:0000313" key="3">
    <source>
        <dbReference type="EMBL" id="KAK0512277.1"/>
    </source>
</evidence>
<dbReference type="GO" id="GO:0046872">
    <property type="term" value="F:metal ion binding"/>
    <property type="evidence" value="ECO:0007669"/>
    <property type="project" value="InterPro"/>
</dbReference>
<feature type="region of interest" description="Disordered" evidence="1">
    <location>
        <begin position="1"/>
        <end position="34"/>
    </location>
</feature>
<dbReference type="SMART" id="SM01127">
    <property type="entry name" value="DDHD"/>
    <property type="match status" value="1"/>
</dbReference>
<feature type="compositionally biased region" description="Basic residues" evidence="1">
    <location>
        <begin position="211"/>
        <end position="221"/>
    </location>
</feature>
<feature type="region of interest" description="Disordered" evidence="1">
    <location>
        <begin position="85"/>
        <end position="345"/>
    </location>
</feature>
<protein>
    <recommendedName>
        <fullName evidence="2">DDHD domain-containing protein</fullName>
    </recommendedName>
</protein>
<feature type="compositionally biased region" description="Polar residues" evidence="1">
    <location>
        <begin position="96"/>
        <end position="106"/>
    </location>
</feature>
<comment type="caution">
    <text evidence="3">The sequence shown here is derived from an EMBL/GenBank/DDBJ whole genome shotgun (WGS) entry which is preliminary data.</text>
</comment>
<reference evidence="3" key="1">
    <citation type="submission" date="2023-03" db="EMBL/GenBank/DDBJ databases">
        <title>Complete genome of Cladonia borealis.</title>
        <authorList>
            <person name="Park H."/>
        </authorList>
    </citation>
    <scope>NUCLEOTIDE SEQUENCE</scope>
    <source>
        <strain evidence="3">ANT050790</strain>
    </source>
</reference>
<dbReference type="GO" id="GO:0004620">
    <property type="term" value="F:phospholipase activity"/>
    <property type="evidence" value="ECO:0007669"/>
    <property type="project" value="TreeGrafter"/>
</dbReference>
<dbReference type="Pfam" id="PF02862">
    <property type="entry name" value="DDHD"/>
    <property type="match status" value="2"/>
</dbReference>
<evidence type="ECO:0000313" key="4">
    <source>
        <dbReference type="Proteomes" id="UP001166286"/>
    </source>
</evidence>
<dbReference type="PROSITE" id="PS51043">
    <property type="entry name" value="DDHD"/>
    <property type="match status" value="1"/>
</dbReference>
<organism evidence="3 4">
    <name type="scientific">Cladonia borealis</name>
    <dbReference type="NCBI Taxonomy" id="184061"/>
    <lineage>
        <taxon>Eukaryota</taxon>
        <taxon>Fungi</taxon>
        <taxon>Dikarya</taxon>
        <taxon>Ascomycota</taxon>
        <taxon>Pezizomycotina</taxon>
        <taxon>Lecanoromycetes</taxon>
        <taxon>OSLEUM clade</taxon>
        <taxon>Lecanoromycetidae</taxon>
        <taxon>Lecanorales</taxon>
        <taxon>Lecanorineae</taxon>
        <taxon>Cladoniaceae</taxon>
        <taxon>Cladonia</taxon>
    </lineage>
</organism>
<dbReference type="InterPro" id="IPR004177">
    <property type="entry name" value="DDHD_dom"/>
</dbReference>
<feature type="region of interest" description="Disordered" evidence="1">
    <location>
        <begin position="50"/>
        <end position="73"/>
    </location>
</feature>